<feature type="transmembrane region" description="Helical" evidence="7">
    <location>
        <begin position="141"/>
        <end position="165"/>
    </location>
</feature>
<dbReference type="PROSITE" id="PS50850">
    <property type="entry name" value="MFS"/>
    <property type="match status" value="1"/>
</dbReference>
<gene>
    <name evidence="9" type="ORF">IAC57_00760</name>
</gene>
<evidence type="ECO:0000256" key="6">
    <source>
        <dbReference type="ARBA" id="ARBA00023136"/>
    </source>
</evidence>
<dbReference type="PANTHER" id="PTHR23514:SF3">
    <property type="entry name" value="BYPASS OF STOP CODON PROTEIN 6"/>
    <property type="match status" value="1"/>
</dbReference>
<dbReference type="InterPro" id="IPR011701">
    <property type="entry name" value="MFS"/>
</dbReference>
<dbReference type="SUPFAM" id="SSF103473">
    <property type="entry name" value="MFS general substrate transporter"/>
    <property type="match status" value="1"/>
</dbReference>
<accession>A0A9D1MEM6</accession>
<feature type="transmembrane region" description="Helical" evidence="7">
    <location>
        <begin position="342"/>
        <end position="364"/>
    </location>
</feature>
<feature type="domain" description="Major facilitator superfamily (MFS) profile" evidence="8">
    <location>
        <begin position="13"/>
        <end position="400"/>
    </location>
</feature>
<dbReference type="PANTHER" id="PTHR23514">
    <property type="entry name" value="BYPASS OF STOP CODON PROTEIN 6"/>
    <property type="match status" value="1"/>
</dbReference>
<evidence type="ECO:0000259" key="8">
    <source>
        <dbReference type="PROSITE" id="PS50850"/>
    </source>
</evidence>
<proteinExistence type="inferred from homology"/>
<evidence type="ECO:0000256" key="1">
    <source>
        <dbReference type="ARBA" id="ARBA00004651"/>
    </source>
</evidence>
<sequence>MPRNSSRLNYRHTILAAYGGYVAQAIVLNFIPLLYVTFQSELGIPLSRLSLLSLVCFGVQLLIDLLSGAFVDRIGYRACAVAGNLFCAVGLCSLAFFPLLLSPTAGLFLSTCLYGMGAGLLEVIVSPIVEACPTKRKESAMGFLHSAYCWGSVFVVLLSTLLFSVFGIGHWKILACLWGIPPALNAVLFLFVPLYKLPEPEEKNRSSFRSLVSRRIFWLFMLLMLCAGATEAAVAQWASAFAEQGLNVSKTIGDLAGPMAFAVLMGFCRVFYAKNLGRISLEKFLFIGAIGCVFSYLLTTLPPVPGLNLVGCALCGLFVGILWPGTYSLASKAMPYGGTLMFALLALAGDIGCMTGPVLVGMVSDLADNALKIGILAAIVFPLLAVFGSACVLKKEKSLQKSLRRSLPDESEER</sequence>
<keyword evidence="5 7" id="KW-1133">Transmembrane helix</keyword>
<dbReference type="InterPro" id="IPR051788">
    <property type="entry name" value="MFS_Transporter"/>
</dbReference>
<evidence type="ECO:0000256" key="5">
    <source>
        <dbReference type="ARBA" id="ARBA00022989"/>
    </source>
</evidence>
<organism evidence="9 10">
    <name type="scientific">Candidatus Scatosoma pullistercoris</name>
    <dbReference type="NCBI Taxonomy" id="2840934"/>
    <lineage>
        <taxon>Bacteria</taxon>
        <taxon>Bacillati</taxon>
        <taxon>Bacillota</taxon>
        <taxon>Clostridia</taxon>
        <taxon>Candidatus Scatosoma</taxon>
    </lineage>
</organism>
<feature type="transmembrane region" description="Helical" evidence="7">
    <location>
        <begin position="50"/>
        <end position="71"/>
    </location>
</feature>
<feature type="transmembrane region" description="Helical" evidence="7">
    <location>
        <begin position="12"/>
        <end position="38"/>
    </location>
</feature>
<reference evidence="9" key="1">
    <citation type="submission" date="2020-10" db="EMBL/GenBank/DDBJ databases">
        <authorList>
            <person name="Gilroy R."/>
        </authorList>
    </citation>
    <scope>NUCLEOTIDE SEQUENCE</scope>
    <source>
        <strain evidence="9">11687</strain>
    </source>
</reference>
<evidence type="ECO:0000256" key="2">
    <source>
        <dbReference type="ARBA" id="ARBA00008335"/>
    </source>
</evidence>
<feature type="transmembrane region" description="Helical" evidence="7">
    <location>
        <begin position="284"/>
        <end position="301"/>
    </location>
</feature>
<feature type="transmembrane region" description="Helical" evidence="7">
    <location>
        <begin position="307"/>
        <end position="330"/>
    </location>
</feature>
<dbReference type="Pfam" id="PF07690">
    <property type="entry name" value="MFS_1"/>
    <property type="match status" value="1"/>
</dbReference>
<comment type="similarity">
    <text evidence="2">Belongs to the major facilitator superfamily.</text>
</comment>
<dbReference type="EMBL" id="DVMZ01000021">
    <property type="protein sequence ID" value="HIU58608.1"/>
    <property type="molecule type" value="Genomic_DNA"/>
</dbReference>
<feature type="transmembrane region" description="Helical" evidence="7">
    <location>
        <begin position="255"/>
        <end position="272"/>
    </location>
</feature>
<dbReference type="AlphaFoldDB" id="A0A9D1MEM6"/>
<feature type="transmembrane region" description="Helical" evidence="7">
    <location>
        <begin position="171"/>
        <end position="195"/>
    </location>
</feature>
<reference evidence="9" key="2">
    <citation type="journal article" date="2021" name="PeerJ">
        <title>Extensive microbial diversity within the chicken gut microbiome revealed by metagenomics and culture.</title>
        <authorList>
            <person name="Gilroy R."/>
            <person name="Ravi A."/>
            <person name="Getino M."/>
            <person name="Pursley I."/>
            <person name="Horton D.L."/>
            <person name="Alikhan N.F."/>
            <person name="Baker D."/>
            <person name="Gharbi K."/>
            <person name="Hall N."/>
            <person name="Watson M."/>
            <person name="Adriaenssens E.M."/>
            <person name="Foster-Nyarko E."/>
            <person name="Jarju S."/>
            <person name="Secka A."/>
            <person name="Antonio M."/>
            <person name="Oren A."/>
            <person name="Chaudhuri R.R."/>
            <person name="La Ragione R."/>
            <person name="Hildebrand F."/>
            <person name="Pallen M.J."/>
        </authorList>
    </citation>
    <scope>NUCLEOTIDE SEQUENCE</scope>
    <source>
        <strain evidence="9">11687</strain>
    </source>
</reference>
<feature type="transmembrane region" description="Helical" evidence="7">
    <location>
        <begin position="78"/>
        <end position="101"/>
    </location>
</feature>
<name>A0A9D1MEM6_9FIRM</name>
<evidence type="ECO:0000313" key="10">
    <source>
        <dbReference type="Proteomes" id="UP000824081"/>
    </source>
</evidence>
<keyword evidence="3" id="KW-0813">Transport</keyword>
<evidence type="ECO:0000256" key="3">
    <source>
        <dbReference type="ARBA" id="ARBA00022448"/>
    </source>
</evidence>
<evidence type="ECO:0000256" key="7">
    <source>
        <dbReference type="SAM" id="Phobius"/>
    </source>
</evidence>
<keyword evidence="4 7" id="KW-0812">Transmembrane</keyword>
<dbReference type="InterPro" id="IPR020846">
    <property type="entry name" value="MFS_dom"/>
</dbReference>
<comment type="caution">
    <text evidence="9">The sequence shown here is derived from an EMBL/GenBank/DDBJ whole genome shotgun (WGS) entry which is preliminary data.</text>
</comment>
<protein>
    <submittedName>
        <fullName evidence="9">MFS transporter</fullName>
    </submittedName>
</protein>
<dbReference type="Gene3D" id="1.20.1250.20">
    <property type="entry name" value="MFS general substrate transporter like domains"/>
    <property type="match status" value="2"/>
</dbReference>
<dbReference type="GO" id="GO:0022857">
    <property type="term" value="F:transmembrane transporter activity"/>
    <property type="evidence" value="ECO:0007669"/>
    <property type="project" value="InterPro"/>
</dbReference>
<dbReference type="InterPro" id="IPR036259">
    <property type="entry name" value="MFS_trans_sf"/>
</dbReference>
<feature type="transmembrane region" description="Helical" evidence="7">
    <location>
        <begin position="370"/>
        <end position="393"/>
    </location>
</feature>
<feature type="transmembrane region" description="Helical" evidence="7">
    <location>
        <begin position="216"/>
        <end position="235"/>
    </location>
</feature>
<comment type="subcellular location">
    <subcellularLocation>
        <location evidence="1">Cell membrane</location>
        <topology evidence="1">Multi-pass membrane protein</topology>
    </subcellularLocation>
</comment>
<dbReference type="GO" id="GO:0005886">
    <property type="term" value="C:plasma membrane"/>
    <property type="evidence" value="ECO:0007669"/>
    <property type="project" value="UniProtKB-SubCell"/>
</dbReference>
<evidence type="ECO:0000256" key="4">
    <source>
        <dbReference type="ARBA" id="ARBA00022692"/>
    </source>
</evidence>
<keyword evidence="6 7" id="KW-0472">Membrane</keyword>
<feature type="transmembrane region" description="Helical" evidence="7">
    <location>
        <begin position="107"/>
        <end position="129"/>
    </location>
</feature>
<dbReference type="Proteomes" id="UP000824081">
    <property type="component" value="Unassembled WGS sequence"/>
</dbReference>
<evidence type="ECO:0000313" key="9">
    <source>
        <dbReference type="EMBL" id="HIU58608.1"/>
    </source>
</evidence>